<keyword evidence="2" id="KW-1185">Reference proteome</keyword>
<dbReference type="eggNOG" id="KOG0431">
    <property type="taxonomic scope" value="Eukaryota"/>
</dbReference>
<dbReference type="GO" id="GO:0031982">
    <property type="term" value="C:vesicle"/>
    <property type="evidence" value="ECO:0007669"/>
    <property type="project" value="TreeGrafter"/>
</dbReference>
<reference evidence="1" key="1">
    <citation type="submission" date="2015-04" db="UniProtKB">
        <authorList>
            <consortium name="EnsemblPlants"/>
        </authorList>
    </citation>
    <scope>IDENTIFICATION</scope>
</reference>
<dbReference type="Proteomes" id="UP000008021">
    <property type="component" value="Chromosome 5"/>
</dbReference>
<protein>
    <submittedName>
        <fullName evidence="1">Uncharacterized protein</fullName>
    </submittedName>
</protein>
<dbReference type="GO" id="GO:0072318">
    <property type="term" value="P:clathrin coat disassembly"/>
    <property type="evidence" value="ECO:0007669"/>
    <property type="project" value="TreeGrafter"/>
</dbReference>
<name>A0A0E0DUV0_9ORYZ</name>
<evidence type="ECO:0000313" key="1">
    <source>
        <dbReference type="EnsemblPlants" id="OMERI05G23120.1"/>
    </source>
</evidence>
<dbReference type="GO" id="GO:0005737">
    <property type="term" value="C:cytoplasm"/>
    <property type="evidence" value="ECO:0007669"/>
    <property type="project" value="TreeGrafter"/>
</dbReference>
<organism evidence="1">
    <name type="scientific">Oryza meridionalis</name>
    <dbReference type="NCBI Taxonomy" id="40149"/>
    <lineage>
        <taxon>Eukaryota</taxon>
        <taxon>Viridiplantae</taxon>
        <taxon>Streptophyta</taxon>
        <taxon>Embryophyta</taxon>
        <taxon>Tracheophyta</taxon>
        <taxon>Spermatophyta</taxon>
        <taxon>Magnoliopsida</taxon>
        <taxon>Liliopsida</taxon>
        <taxon>Poales</taxon>
        <taxon>Poaceae</taxon>
        <taxon>BOP clade</taxon>
        <taxon>Oryzoideae</taxon>
        <taxon>Oryzeae</taxon>
        <taxon>Oryzinae</taxon>
        <taxon>Oryza</taxon>
    </lineage>
</organism>
<dbReference type="GO" id="GO:0072583">
    <property type="term" value="P:clathrin-dependent endocytosis"/>
    <property type="evidence" value="ECO:0007669"/>
    <property type="project" value="TreeGrafter"/>
</dbReference>
<dbReference type="AlphaFoldDB" id="A0A0E0DUV0"/>
<dbReference type="Gramene" id="OMERI05G23120.1">
    <property type="protein sequence ID" value="OMERI05G23120.1"/>
    <property type="gene ID" value="OMERI05G23120"/>
</dbReference>
<dbReference type="GO" id="GO:0030276">
    <property type="term" value="F:clathrin binding"/>
    <property type="evidence" value="ECO:0007669"/>
    <property type="project" value="TreeGrafter"/>
</dbReference>
<dbReference type="EnsemblPlants" id="OMERI05G23120.1">
    <property type="protein sequence ID" value="OMERI05G23120.1"/>
    <property type="gene ID" value="OMERI05G23120"/>
</dbReference>
<dbReference type="STRING" id="40149.A0A0E0DUV0"/>
<evidence type="ECO:0000313" key="2">
    <source>
        <dbReference type="Proteomes" id="UP000008021"/>
    </source>
</evidence>
<dbReference type="HOGENOM" id="CLU_1374152_0_0_1"/>
<sequence>MDAPRRERRHHHHRKAAAQVQAAPPAIAAVGVGGNGAAAARAAYGDVFGGPPRFSAPFGGAPADYAEVFGGVAATCSIPFLDLPPVPAVGADYGFFGRAGAGDYGEIFGRFDFGDFALPYEELFGEMEAEAVGEIGAEEIASSTGSSSRFVPFLPSLASLLISSALVSMECKTFCDSQPHGHVGSKMVQIGKIIDDKRV</sequence>
<reference evidence="1" key="2">
    <citation type="submission" date="2018-05" db="EMBL/GenBank/DDBJ databases">
        <title>OmerRS3 (Oryza meridionalis Reference Sequence Version 3).</title>
        <authorList>
            <person name="Zhang J."/>
            <person name="Kudrna D."/>
            <person name="Lee S."/>
            <person name="Talag J."/>
            <person name="Welchert J."/>
            <person name="Wing R.A."/>
        </authorList>
    </citation>
    <scope>NUCLEOTIDE SEQUENCE [LARGE SCALE GENOMIC DNA]</scope>
    <source>
        <strain evidence="1">cv. OR44</strain>
    </source>
</reference>
<proteinExistence type="predicted"/>
<accession>A0A0E0DUV0</accession>
<dbReference type="PANTHER" id="PTHR23172:SF87">
    <property type="entry name" value="CHAPERONE DNAJ-DOMAIN SUPERFAMILY PROTEIN"/>
    <property type="match status" value="1"/>
</dbReference>
<dbReference type="PANTHER" id="PTHR23172">
    <property type="entry name" value="AUXILIN/CYCLIN G-ASSOCIATED KINASE-RELATED"/>
    <property type="match status" value="1"/>
</dbReference>